<dbReference type="GeneID" id="54583624"/>
<accession>A0A6A6HWN6</accession>
<dbReference type="SUPFAM" id="SSF53098">
    <property type="entry name" value="Ribonuclease H-like"/>
    <property type="match status" value="1"/>
</dbReference>
<evidence type="ECO:0000313" key="4">
    <source>
        <dbReference type="Proteomes" id="UP000800094"/>
    </source>
</evidence>
<gene>
    <name evidence="3" type="ORF">BU26DRAFT_524476</name>
</gene>
<proteinExistence type="predicted"/>
<dbReference type="InterPro" id="IPR048519">
    <property type="entry name" value="Gfd2/YDR514C-like_C"/>
</dbReference>
<protein>
    <recommendedName>
        <fullName evidence="2">Gfd2/YDR514C-like C-terminal domain-containing protein</fullName>
    </recommendedName>
</protein>
<dbReference type="Pfam" id="PF21762">
    <property type="entry name" value="DEDDh_C"/>
    <property type="match status" value="1"/>
</dbReference>
<name>A0A6A6HWN6_9PLEO</name>
<dbReference type="Proteomes" id="UP000800094">
    <property type="component" value="Unassembled WGS sequence"/>
</dbReference>
<dbReference type="AlphaFoldDB" id="A0A6A6HWN6"/>
<dbReference type="InterPro" id="IPR036397">
    <property type="entry name" value="RNaseH_sf"/>
</dbReference>
<dbReference type="InterPro" id="IPR040151">
    <property type="entry name" value="Gfd2/YDR514C-like"/>
</dbReference>
<dbReference type="EMBL" id="ML987208">
    <property type="protein sequence ID" value="KAF2242329.1"/>
    <property type="molecule type" value="Genomic_DNA"/>
</dbReference>
<dbReference type="Gene3D" id="3.30.420.10">
    <property type="entry name" value="Ribonuclease H-like superfamily/Ribonuclease H"/>
    <property type="match status" value="1"/>
</dbReference>
<evidence type="ECO:0000313" key="3">
    <source>
        <dbReference type="EMBL" id="KAF2242329.1"/>
    </source>
</evidence>
<dbReference type="RefSeq" id="XP_033677333.1">
    <property type="nucleotide sequence ID" value="XM_033830294.1"/>
</dbReference>
<feature type="compositionally biased region" description="Acidic residues" evidence="1">
    <location>
        <begin position="364"/>
        <end position="378"/>
    </location>
</feature>
<dbReference type="OrthoDB" id="5953249at2759"/>
<dbReference type="GO" id="GO:0003676">
    <property type="term" value="F:nucleic acid binding"/>
    <property type="evidence" value="ECO:0007669"/>
    <property type="project" value="InterPro"/>
</dbReference>
<dbReference type="GO" id="GO:0005634">
    <property type="term" value="C:nucleus"/>
    <property type="evidence" value="ECO:0007669"/>
    <property type="project" value="TreeGrafter"/>
</dbReference>
<organism evidence="3 4">
    <name type="scientific">Trematosphaeria pertusa</name>
    <dbReference type="NCBI Taxonomy" id="390896"/>
    <lineage>
        <taxon>Eukaryota</taxon>
        <taxon>Fungi</taxon>
        <taxon>Dikarya</taxon>
        <taxon>Ascomycota</taxon>
        <taxon>Pezizomycotina</taxon>
        <taxon>Dothideomycetes</taxon>
        <taxon>Pleosporomycetidae</taxon>
        <taxon>Pleosporales</taxon>
        <taxon>Massarineae</taxon>
        <taxon>Trematosphaeriaceae</taxon>
        <taxon>Trematosphaeria</taxon>
    </lineage>
</organism>
<evidence type="ECO:0000256" key="1">
    <source>
        <dbReference type="SAM" id="MobiDB-lite"/>
    </source>
</evidence>
<feature type="domain" description="Gfd2/YDR514C-like C-terminal" evidence="2">
    <location>
        <begin position="59"/>
        <end position="251"/>
    </location>
</feature>
<sequence length="378" mass="41731">MSDSSRRSISTSPTPPPQSLTELQLLSAFFYDKSQKDVLKHCLGLEPIPDAPALANSAIVVCFDTEGWTADPSKITEVGLSVFDSRDLRPLDPGPHGENYLKQIWFYHIRIQPNAHLLNIRFCVGHPETNRFGQTRFLTPEEAQGCLKECFGWHVDPKKPELGYCPVVVVGHALGNDLRKLYMTLGFDPYALGNIVKVIDTQQLARQCGKWSHAFDQIGLERLVGRCGFAYRDAHTASNDAAMTIISAIQMVLPKNVGVDSGKSVQNVVDIVEKASKAHSWSWGSAKYCLRCGSRGHTQKNFKGKPCYVAVKCHHCVNAGRIAASNSHRTECCISYTLDQAVLNRVPKIKVVPAGADSLQEGAGESEEEDENTDWGDY</sequence>
<dbReference type="InterPro" id="IPR012337">
    <property type="entry name" value="RNaseH-like_sf"/>
</dbReference>
<dbReference type="PANTHER" id="PTHR28083:SF1">
    <property type="entry name" value="GOOD FOR FULL DBP5 ACTIVITY PROTEIN 2"/>
    <property type="match status" value="1"/>
</dbReference>
<reference evidence="3" key="1">
    <citation type="journal article" date="2020" name="Stud. Mycol.">
        <title>101 Dothideomycetes genomes: a test case for predicting lifestyles and emergence of pathogens.</title>
        <authorList>
            <person name="Haridas S."/>
            <person name="Albert R."/>
            <person name="Binder M."/>
            <person name="Bloem J."/>
            <person name="Labutti K."/>
            <person name="Salamov A."/>
            <person name="Andreopoulos B."/>
            <person name="Baker S."/>
            <person name="Barry K."/>
            <person name="Bills G."/>
            <person name="Bluhm B."/>
            <person name="Cannon C."/>
            <person name="Castanera R."/>
            <person name="Culley D."/>
            <person name="Daum C."/>
            <person name="Ezra D."/>
            <person name="Gonzalez J."/>
            <person name="Henrissat B."/>
            <person name="Kuo A."/>
            <person name="Liang C."/>
            <person name="Lipzen A."/>
            <person name="Lutzoni F."/>
            <person name="Magnuson J."/>
            <person name="Mondo S."/>
            <person name="Nolan M."/>
            <person name="Ohm R."/>
            <person name="Pangilinan J."/>
            <person name="Park H.-J."/>
            <person name="Ramirez L."/>
            <person name="Alfaro M."/>
            <person name="Sun H."/>
            <person name="Tritt A."/>
            <person name="Yoshinaga Y."/>
            <person name="Zwiers L.-H."/>
            <person name="Turgeon B."/>
            <person name="Goodwin S."/>
            <person name="Spatafora J."/>
            <person name="Crous P."/>
            <person name="Grigoriev I."/>
        </authorList>
    </citation>
    <scope>NUCLEOTIDE SEQUENCE</scope>
    <source>
        <strain evidence="3">CBS 122368</strain>
    </source>
</reference>
<evidence type="ECO:0000259" key="2">
    <source>
        <dbReference type="Pfam" id="PF21762"/>
    </source>
</evidence>
<keyword evidence="4" id="KW-1185">Reference proteome</keyword>
<feature type="region of interest" description="Disordered" evidence="1">
    <location>
        <begin position="357"/>
        <end position="378"/>
    </location>
</feature>
<dbReference type="PANTHER" id="PTHR28083">
    <property type="entry name" value="GOOD FOR FULL DBP5 ACTIVITY PROTEIN 2"/>
    <property type="match status" value="1"/>
</dbReference>